<feature type="domain" description="HMA" evidence="1">
    <location>
        <begin position="8"/>
        <end position="74"/>
    </location>
</feature>
<dbReference type="SUPFAM" id="SSF55008">
    <property type="entry name" value="HMA, heavy metal-associated domain"/>
    <property type="match status" value="1"/>
</dbReference>
<dbReference type="InterPro" id="IPR006121">
    <property type="entry name" value="HMA_dom"/>
</dbReference>
<dbReference type="PROSITE" id="PS50846">
    <property type="entry name" value="HMA_2"/>
    <property type="match status" value="1"/>
</dbReference>
<comment type="caution">
    <text evidence="2">The sequence shown here is derived from an EMBL/GenBank/DDBJ whole genome shotgun (WGS) entry which is preliminary data.</text>
</comment>
<name>A0ABU3HB78_9BACL</name>
<organism evidence="2 3">
    <name type="scientific">Paenibacillus forsythiae</name>
    <dbReference type="NCBI Taxonomy" id="365616"/>
    <lineage>
        <taxon>Bacteria</taxon>
        <taxon>Bacillati</taxon>
        <taxon>Bacillota</taxon>
        <taxon>Bacilli</taxon>
        <taxon>Bacillales</taxon>
        <taxon>Paenibacillaceae</taxon>
        <taxon>Paenibacillus</taxon>
    </lineage>
</organism>
<protein>
    <submittedName>
        <fullName evidence="2">Copper chaperone CopZ</fullName>
    </submittedName>
</protein>
<evidence type="ECO:0000313" key="3">
    <source>
        <dbReference type="Proteomes" id="UP001248709"/>
    </source>
</evidence>
<accession>A0ABU3HB78</accession>
<dbReference type="InterPro" id="IPR036163">
    <property type="entry name" value="HMA_dom_sf"/>
</dbReference>
<reference evidence="2 3" key="1">
    <citation type="submission" date="2023-07" db="EMBL/GenBank/DDBJ databases">
        <title>Genomic Encyclopedia of Type Strains, Phase IV (KMG-IV): sequencing the most valuable type-strain genomes for metagenomic binning, comparative biology and taxonomic classification.</title>
        <authorList>
            <person name="Goeker M."/>
        </authorList>
    </citation>
    <scope>NUCLEOTIDE SEQUENCE [LARGE SCALE GENOMIC DNA]</scope>
    <source>
        <strain evidence="2 3">T98</strain>
    </source>
</reference>
<evidence type="ECO:0000313" key="2">
    <source>
        <dbReference type="EMBL" id="MDT3428078.1"/>
    </source>
</evidence>
<keyword evidence="3" id="KW-1185">Reference proteome</keyword>
<dbReference type="Pfam" id="PF00403">
    <property type="entry name" value="HMA"/>
    <property type="match status" value="1"/>
</dbReference>
<dbReference type="RefSeq" id="WP_036723196.1">
    <property type="nucleotide sequence ID" value="NZ_JAUSUY010000017.1"/>
</dbReference>
<gene>
    <name evidence="2" type="ORF">J2Z22_003668</name>
</gene>
<proteinExistence type="predicted"/>
<dbReference type="CDD" id="cd00371">
    <property type="entry name" value="HMA"/>
    <property type="match status" value="1"/>
</dbReference>
<dbReference type="Gene3D" id="3.30.70.100">
    <property type="match status" value="1"/>
</dbReference>
<evidence type="ECO:0000259" key="1">
    <source>
        <dbReference type="PROSITE" id="PS50846"/>
    </source>
</evidence>
<dbReference type="EMBL" id="JAUSUY010000017">
    <property type="protein sequence ID" value="MDT3428078.1"/>
    <property type="molecule type" value="Genomic_DNA"/>
</dbReference>
<sequence>MENGWNTVISRYTVEGMHCPKCESKIKGELEGINGVKTVEVDREGKRVSVTHAAEKDLAENIRSRIGEMHDGKFTVTGMAAGAIEG</sequence>
<dbReference type="Proteomes" id="UP001248709">
    <property type="component" value="Unassembled WGS sequence"/>
</dbReference>